<dbReference type="OrthoDB" id="5574975at2759"/>
<dbReference type="PANTHER" id="PTHR16023">
    <property type="entry name" value="TAX1 BINDING PROTEIN-RELATED"/>
    <property type="match status" value="1"/>
</dbReference>
<feature type="domain" description="Vacuolar protein 14 C-terminal Fig4-binding" evidence="5">
    <location>
        <begin position="485"/>
        <end position="665"/>
    </location>
</feature>
<dbReference type="InterPro" id="IPR011989">
    <property type="entry name" value="ARM-like"/>
</dbReference>
<evidence type="ECO:0000256" key="3">
    <source>
        <dbReference type="ARBA" id="ARBA00022737"/>
    </source>
</evidence>
<keyword evidence="6" id="KW-0418">Kinase</keyword>
<dbReference type="KEGG" id="tet:TTHERM_001001527"/>
<evidence type="ECO:0000313" key="6">
    <source>
        <dbReference type="EMBL" id="EWS71066.1"/>
    </source>
</evidence>
<accession>W7XBL0</accession>
<dbReference type="GO" id="GO:0070772">
    <property type="term" value="C:PAS complex"/>
    <property type="evidence" value="ECO:0007669"/>
    <property type="project" value="InterPro"/>
</dbReference>
<organism evidence="6 7">
    <name type="scientific">Tetrahymena thermophila (strain SB210)</name>
    <dbReference type="NCBI Taxonomy" id="312017"/>
    <lineage>
        <taxon>Eukaryota</taxon>
        <taxon>Sar</taxon>
        <taxon>Alveolata</taxon>
        <taxon>Ciliophora</taxon>
        <taxon>Intramacronucleata</taxon>
        <taxon>Oligohymenophorea</taxon>
        <taxon>Hymenostomatida</taxon>
        <taxon>Tetrahymenina</taxon>
        <taxon>Tetrahymenidae</taxon>
        <taxon>Tetrahymena</taxon>
    </lineage>
</organism>
<keyword evidence="6" id="KW-0808">Transferase</keyword>
<dbReference type="RefSeq" id="XP_012656407.1">
    <property type="nucleotide sequence ID" value="XM_012800953.1"/>
</dbReference>
<dbReference type="InterPro" id="IPR026825">
    <property type="entry name" value="Vac14"/>
</dbReference>
<dbReference type="AlphaFoldDB" id="W7XBL0"/>
<dbReference type="GeneID" id="24441359"/>
<reference evidence="7" key="1">
    <citation type="journal article" date="2006" name="PLoS Biol.">
        <title>Macronuclear genome sequence of the ciliate Tetrahymena thermophila, a model eukaryote.</title>
        <authorList>
            <person name="Eisen J.A."/>
            <person name="Coyne R.S."/>
            <person name="Wu M."/>
            <person name="Wu D."/>
            <person name="Thiagarajan M."/>
            <person name="Wortman J.R."/>
            <person name="Badger J.H."/>
            <person name="Ren Q."/>
            <person name="Amedeo P."/>
            <person name="Jones K.M."/>
            <person name="Tallon L.J."/>
            <person name="Delcher A.L."/>
            <person name="Salzberg S.L."/>
            <person name="Silva J.C."/>
            <person name="Haas B.J."/>
            <person name="Majoros W.H."/>
            <person name="Farzad M."/>
            <person name="Carlton J.M."/>
            <person name="Smith R.K. Jr."/>
            <person name="Garg J."/>
            <person name="Pearlman R.E."/>
            <person name="Karrer K.M."/>
            <person name="Sun L."/>
            <person name="Manning G."/>
            <person name="Elde N.C."/>
            <person name="Turkewitz A.P."/>
            <person name="Asai D.J."/>
            <person name="Wilkes D.E."/>
            <person name="Wang Y."/>
            <person name="Cai H."/>
            <person name="Collins K."/>
            <person name="Stewart B.A."/>
            <person name="Lee S.R."/>
            <person name="Wilamowska K."/>
            <person name="Weinberg Z."/>
            <person name="Ruzzo W.L."/>
            <person name="Wloga D."/>
            <person name="Gaertig J."/>
            <person name="Frankel J."/>
            <person name="Tsao C.-C."/>
            <person name="Gorovsky M.A."/>
            <person name="Keeling P.J."/>
            <person name="Waller R.F."/>
            <person name="Patron N.J."/>
            <person name="Cherry J.M."/>
            <person name="Stover N.A."/>
            <person name="Krieger C.J."/>
            <person name="del Toro C."/>
            <person name="Ryder H.F."/>
            <person name="Williamson S.C."/>
            <person name="Barbeau R.A."/>
            <person name="Hamilton E.P."/>
            <person name="Orias E."/>
        </authorList>
    </citation>
    <scope>NUCLEOTIDE SEQUENCE [LARGE SCALE GENOMIC DNA]</scope>
    <source>
        <strain evidence="7">SB210</strain>
    </source>
</reference>
<dbReference type="InterPro" id="IPR021841">
    <property type="entry name" value="VAC14_Fig4p-bd"/>
</dbReference>
<evidence type="ECO:0000256" key="2">
    <source>
        <dbReference type="ARBA" id="ARBA00010225"/>
    </source>
</evidence>
<keyword evidence="4" id="KW-0472">Membrane</keyword>
<comment type="similarity">
    <text evidence="2">Belongs to the VAC14 family.</text>
</comment>
<comment type="subcellular location">
    <subcellularLocation>
        <location evidence="1">Endomembrane system</location>
    </subcellularLocation>
</comment>
<name>W7XBL0_TETTS</name>
<evidence type="ECO:0000259" key="5">
    <source>
        <dbReference type="Pfam" id="PF11916"/>
    </source>
</evidence>
<dbReference type="GO" id="GO:0006661">
    <property type="term" value="P:phosphatidylinositol biosynthetic process"/>
    <property type="evidence" value="ECO:0007669"/>
    <property type="project" value="InterPro"/>
</dbReference>
<dbReference type="InParanoid" id="W7XBL0"/>
<dbReference type="Gene3D" id="1.25.10.10">
    <property type="entry name" value="Leucine-rich Repeat Variant"/>
    <property type="match status" value="3"/>
</dbReference>
<dbReference type="InterPro" id="IPR016024">
    <property type="entry name" value="ARM-type_fold"/>
</dbReference>
<dbReference type="PANTHER" id="PTHR16023:SF0">
    <property type="entry name" value="PROTEIN VAC14 HOMOLOG"/>
    <property type="match status" value="1"/>
</dbReference>
<sequence length="720" mass="84027">MNNEIEIPNSIMDNLMSKNNEKRNLAGKNIEDLIRQILEKQNPQDSQVYKMIQYFTKNLGSTNINDKRGSIKAITSIGIALKEHEKYARQYVKMLTRPLIDQMQDNDSKIRFACLEGLYHITFALQDIILLNFKDIFETLVTKVTDMDNSVRSAATTLDNQLKTIVQAADFQKGDLKIEELMELINKKIVAQNPTIKSMLLSWIKTLDSIPGVNMLRYLPKFLEQLFLNMSDSNREIRQSAELCLRGFLEEIMQRSNTMDSQNNLSFANEDDEIGRETHEQIINVLIEIIRTPNPGEKTKYNNISQMNCVWWIHEYLQMLEQHSQYIVEEEEHKCERQNPAIQALLNKIPVIIQQTLYLLSNEQEEIRRSADKINQLMLRILEKLKDKSGKFSEAMPMLQQMLDEKRESTAQSALVWMRQLIKYYNKNKSAQINQVLSQLIAKLYDSDSMVENVMEVLGNILKDKENFDLVIGQILKACFQNQKILNKSDIIIKQLCNILNPELVFKTMASELRKYDDINFVSPFVRSLDLILLTDSDLKELRNFLKNLQFQKNLVPEKIQLFVDIFKTWSYNPVSAITLCFLTQAYELAYNIIMSFCEIELNKSNLTQICELIYLLEKPIFVYLRLQLLEHEKYPYLLKSLHGLMMLLPQGETYNLLASRIKLVGQGSTDQQTMVSQPWDKLIENKIDTSKMVEIYLKVQIDARIYKENIENLNKLKKQ</sequence>
<protein>
    <submittedName>
        <fullName evidence="6">MHCK/EF2 kinase domain protein</fullName>
    </submittedName>
</protein>
<gene>
    <name evidence="6" type="ORF">TTHERM_001001527</name>
</gene>
<dbReference type="GO" id="GO:0016301">
    <property type="term" value="F:kinase activity"/>
    <property type="evidence" value="ECO:0007669"/>
    <property type="project" value="UniProtKB-KW"/>
</dbReference>
<dbReference type="Pfam" id="PF12755">
    <property type="entry name" value="Vac14_Fab1_bd"/>
    <property type="match status" value="1"/>
</dbReference>
<dbReference type="EMBL" id="GG662244">
    <property type="protein sequence ID" value="EWS71066.1"/>
    <property type="molecule type" value="Genomic_DNA"/>
</dbReference>
<evidence type="ECO:0000256" key="4">
    <source>
        <dbReference type="ARBA" id="ARBA00023136"/>
    </source>
</evidence>
<proteinExistence type="inferred from homology"/>
<dbReference type="SUPFAM" id="SSF48371">
    <property type="entry name" value="ARM repeat"/>
    <property type="match status" value="1"/>
</dbReference>
<dbReference type="STRING" id="312017.W7XBL0"/>
<dbReference type="FunCoup" id="W7XBL0">
    <property type="interactions" value="559"/>
</dbReference>
<keyword evidence="7" id="KW-1185">Reference proteome</keyword>
<evidence type="ECO:0000256" key="1">
    <source>
        <dbReference type="ARBA" id="ARBA00004308"/>
    </source>
</evidence>
<keyword evidence="3" id="KW-0677">Repeat</keyword>
<dbReference type="Pfam" id="PF11916">
    <property type="entry name" value="Vac14_Fig4_bd"/>
    <property type="match status" value="1"/>
</dbReference>
<dbReference type="Proteomes" id="UP000009168">
    <property type="component" value="Unassembled WGS sequence"/>
</dbReference>
<dbReference type="GO" id="GO:0010008">
    <property type="term" value="C:endosome membrane"/>
    <property type="evidence" value="ECO:0007669"/>
    <property type="project" value="TreeGrafter"/>
</dbReference>
<evidence type="ECO:0000313" key="7">
    <source>
        <dbReference type="Proteomes" id="UP000009168"/>
    </source>
</evidence>